<name>R4K1I3_CLOPA</name>
<feature type="transmembrane region" description="Helical" evidence="1">
    <location>
        <begin position="6"/>
        <end position="24"/>
    </location>
</feature>
<dbReference type="PATRIC" id="fig|86416.3.peg.554"/>
<reference evidence="2 3" key="1">
    <citation type="submission" date="2012-01" db="EMBL/GenBank/DDBJ databases">
        <title>Complete sequence of chromosome of Clostridium pasteurianum BC1.</title>
        <authorList>
            <consortium name="US DOE Joint Genome Institute"/>
            <person name="Lucas S."/>
            <person name="Han J."/>
            <person name="Lapidus A."/>
            <person name="Cheng J.-F."/>
            <person name="Goodwin L."/>
            <person name="Pitluck S."/>
            <person name="Peters L."/>
            <person name="Mikhailova N."/>
            <person name="Teshima H."/>
            <person name="Detter J.C."/>
            <person name="Han C."/>
            <person name="Tapia R."/>
            <person name="Land M."/>
            <person name="Hauser L."/>
            <person name="Kyrpides N."/>
            <person name="Ivanova N."/>
            <person name="Pagani I."/>
            <person name="Dunn J."/>
            <person name="Taghavi S."/>
            <person name="Francis A."/>
            <person name="van der Lelie D."/>
            <person name="Woyke T."/>
        </authorList>
    </citation>
    <scope>NUCLEOTIDE SEQUENCE [LARGE SCALE GENOMIC DNA]</scope>
    <source>
        <strain evidence="2 3">BC1</strain>
    </source>
</reference>
<dbReference type="AlphaFoldDB" id="R4K1I3"/>
<dbReference type="KEGG" id="cpas:Clopa_0573"/>
<dbReference type="RefSeq" id="WP_015613947.1">
    <property type="nucleotide sequence ID" value="NC_021182.1"/>
</dbReference>
<dbReference type="EMBL" id="CP003261">
    <property type="protein sequence ID" value="AGK95621.1"/>
    <property type="molecule type" value="Genomic_DNA"/>
</dbReference>
<evidence type="ECO:0000313" key="2">
    <source>
        <dbReference type="EMBL" id="AGK95621.1"/>
    </source>
</evidence>
<evidence type="ECO:0000313" key="3">
    <source>
        <dbReference type="Proteomes" id="UP000013523"/>
    </source>
</evidence>
<dbReference type="STRING" id="86416.Clopa_0573"/>
<accession>R4K1I3</accession>
<evidence type="ECO:0000256" key="1">
    <source>
        <dbReference type="SAM" id="Phobius"/>
    </source>
</evidence>
<proteinExistence type="predicted"/>
<keyword evidence="3" id="KW-1185">Reference proteome</keyword>
<gene>
    <name evidence="2" type="ORF">Clopa_0573</name>
</gene>
<organism evidence="2 3">
    <name type="scientific">Clostridium pasteurianum BC1</name>
    <dbReference type="NCBI Taxonomy" id="86416"/>
    <lineage>
        <taxon>Bacteria</taxon>
        <taxon>Bacillati</taxon>
        <taxon>Bacillota</taxon>
        <taxon>Clostridia</taxon>
        <taxon>Eubacteriales</taxon>
        <taxon>Clostridiaceae</taxon>
        <taxon>Clostridium</taxon>
    </lineage>
</organism>
<keyword evidence="1" id="KW-0472">Membrane</keyword>
<sequence length="56" mass="6415">MIKTIILDLAGLFIIGSAIYDMYVKHDIKKTNASIKQVNEECKKWIKENTNSSEVK</sequence>
<keyword evidence="1" id="KW-0812">Transmembrane</keyword>
<protein>
    <submittedName>
        <fullName evidence="2">Uncharacterized protein</fullName>
    </submittedName>
</protein>
<dbReference type="HOGENOM" id="CLU_3006160_0_0_9"/>
<dbReference type="Proteomes" id="UP000013523">
    <property type="component" value="Chromosome"/>
</dbReference>
<keyword evidence="1" id="KW-1133">Transmembrane helix</keyword>